<feature type="domain" description="DH" evidence="1">
    <location>
        <begin position="48"/>
        <end position="263"/>
    </location>
</feature>
<comment type="caution">
    <text evidence="2">The sequence shown here is derived from an EMBL/GenBank/DDBJ whole genome shotgun (WGS) entry which is preliminary data.</text>
</comment>
<dbReference type="Pfam" id="PF00621">
    <property type="entry name" value="RhoGEF"/>
    <property type="match status" value="1"/>
</dbReference>
<dbReference type="InterPro" id="IPR052233">
    <property type="entry name" value="Rho-type_GEFs"/>
</dbReference>
<dbReference type="Gene3D" id="1.20.900.10">
    <property type="entry name" value="Dbl homology (DH) domain"/>
    <property type="match status" value="1"/>
</dbReference>
<dbReference type="SUPFAM" id="SSF48065">
    <property type="entry name" value="DBL homology domain (DH-domain)"/>
    <property type="match status" value="1"/>
</dbReference>
<dbReference type="EMBL" id="MNPJ01000014">
    <property type="protein sequence ID" value="OQS55017.1"/>
    <property type="molecule type" value="Genomic_DNA"/>
</dbReference>
<sequence length="762" mass="90287">MLTIKKIFNNDTKDFEEKIAKKLKMLLNSKDNFIKKKFTEDEKKKMRMKLFAMKELFDSEVSYVQDMELWDKSFRKAILNMSCIPTKQKYFLNEIIFGNLSELIEIHNMFINGYRLKHYEIMVRHNREKSIKTDKSLKNKREFIIPTNEFVNCYDLEYASLDLTIFIKAVGAYIRYIENLPSAVYEFESLMHKNEKFKKAVNDWFKKNNVIELGYRHFFYRPTSRVVRYGILNDAIVKHETNPINLQCYKIVNESLGPAIQVLDLKFKERSSFFNIYKLMNTFVFSEKNFSMFNLKLMDQRTKIEFNQQLITKSSVIKPASFKDIFVINNIMLICRTRETQFDNITIDEKPIFLSKYEMTKEKISFFDMSDNLERYFPIYFVQKETLDIKAIYFTDTYSRESAYELFKQMLKNAVPKCKEYNVLCRKNNRYECDFKEILCVFQVYGESEELEQKADEPIVFESSNLSKGEMENIEIGNKKAEEVVSVNTSVVEWNVGMDIKNDYLVNETKAVKERESYFNKNSSAFQSFKNTLFEKFYLEKHRGKKEDGNGLPLEEEIVEESDEKTIAKANCCGFVKPSDFFTIDIRIECEKKIKNESMTIFSTKNGIFKTMNGSMIKLWNKPAKKFLYDNENQMLIYQIENCVYISAFTSNSTSIKPQKINLKITDFFIGQTNERTYLVLTIKGDYNFCLMYVLSVIRSELEIRVCFEKKLYVGQNVESIEFFPEKLVVACNVFEVVDLKTLKTQQLIECMIHIHVHFWKQ</sequence>
<proteinExistence type="predicted"/>
<dbReference type="PROSITE" id="PS50010">
    <property type="entry name" value="DH_2"/>
    <property type="match status" value="1"/>
</dbReference>
<dbReference type="Proteomes" id="UP000192758">
    <property type="component" value="Unassembled WGS sequence"/>
</dbReference>
<evidence type="ECO:0000313" key="2">
    <source>
        <dbReference type="EMBL" id="OQS55017.1"/>
    </source>
</evidence>
<dbReference type="VEuPathDB" id="MicrosporidiaDB:EHP00_930"/>
<dbReference type="PANTHER" id="PTHR46572">
    <property type="entry name" value="RHO1 GDP-GTP EXCHANGE PROTEIN 1-RELATED"/>
    <property type="match status" value="1"/>
</dbReference>
<evidence type="ECO:0000259" key="1">
    <source>
        <dbReference type="PROSITE" id="PS50010"/>
    </source>
</evidence>
<dbReference type="InterPro" id="IPR035899">
    <property type="entry name" value="DBL_dom_sf"/>
</dbReference>
<keyword evidence="3" id="KW-1185">Reference proteome</keyword>
<dbReference type="AlphaFoldDB" id="A0A1W0E6X4"/>
<accession>A0A1W0E6X4</accession>
<dbReference type="SMART" id="SM00325">
    <property type="entry name" value="RhoGEF"/>
    <property type="match status" value="1"/>
</dbReference>
<dbReference type="STRING" id="646526.A0A1W0E6X4"/>
<organism evidence="2 3">
    <name type="scientific">Ecytonucleospora hepatopenaei</name>
    <dbReference type="NCBI Taxonomy" id="646526"/>
    <lineage>
        <taxon>Eukaryota</taxon>
        <taxon>Fungi</taxon>
        <taxon>Fungi incertae sedis</taxon>
        <taxon>Microsporidia</taxon>
        <taxon>Enterocytozoonidae</taxon>
        <taxon>Ecytonucleospora</taxon>
    </lineage>
</organism>
<dbReference type="PANTHER" id="PTHR46572:SF1">
    <property type="entry name" value="RHO1 GUANINE NUCLEOTIDE EXCHANGE FACTOR TUS1"/>
    <property type="match status" value="1"/>
</dbReference>
<dbReference type="GO" id="GO:0005085">
    <property type="term" value="F:guanyl-nucleotide exchange factor activity"/>
    <property type="evidence" value="ECO:0007669"/>
    <property type="project" value="InterPro"/>
</dbReference>
<reference evidence="2 3" key="1">
    <citation type="journal article" date="2017" name="Environ. Microbiol.">
        <title>Decay of the glycolytic pathway and adaptation to intranuclear parasitism within Enterocytozoonidae microsporidia.</title>
        <authorList>
            <person name="Wiredu Boakye D."/>
            <person name="Jaroenlak P."/>
            <person name="Prachumwat A."/>
            <person name="Williams T.A."/>
            <person name="Bateman K.S."/>
            <person name="Itsathitphaisarn O."/>
            <person name="Sritunyalucksana K."/>
            <person name="Paszkiewicz K.H."/>
            <person name="Moore K.A."/>
            <person name="Stentiford G.D."/>
            <person name="Williams B.A."/>
        </authorList>
    </citation>
    <scope>NUCLEOTIDE SEQUENCE [LARGE SCALE GENOMIC DNA]</scope>
    <source>
        <strain evidence="2 3">TH1</strain>
    </source>
</reference>
<name>A0A1W0E6X4_9MICR</name>
<dbReference type="InterPro" id="IPR000219">
    <property type="entry name" value="DH_dom"/>
</dbReference>
<protein>
    <submittedName>
        <fullName evidence="2">Rgf1</fullName>
    </submittedName>
</protein>
<gene>
    <name evidence="2" type="primary">rgf1</name>
    <name evidence="2" type="ORF">EHP00_930</name>
</gene>
<dbReference type="OrthoDB" id="2272012at2759"/>
<evidence type="ECO:0000313" key="3">
    <source>
        <dbReference type="Proteomes" id="UP000192758"/>
    </source>
</evidence>